<dbReference type="RefSeq" id="WP_164364942.1">
    <property type="nucleotide sequence ID" value="NZ_CP066776.1"/>
</dbReference>
<dbReference type="AlphaFoldDB" id="A0A6B3L5M6"/>
<dbReference type="InterPro" id="IPR001466">
    <property type="entry name" value="Beta-lactam-related"/>
</dbReference>
<proteinExistence type="predicted"/>
<dbReference type="PANTHER" id="PTHR43319:SF3">
    <property type="entry name" value="BETA-LACTAMASE-RELATED DOMAIN-CONTAINING PROTEIN"/>
    <property type="match status" value="1"/>
</dbReference>
<dbReference type="SUPFAM" id="SSF56601">
    <property type="entry name" value="beta-lactamase/transpeptidase-like"/>
    <property type="match status" value="1"/>
</dbReference>
<sequence length="374" mass="40604">MTEFVSTRAAYARNFESRNELGASVAVWKDGELVLSLAEGWMSRKKVKGWSAETLVPFYSVTKGLASSCVLHALDAVDRGLDVELHTLWPGFPEPHLTVGELLSHQGGLAALDRRVSVWDYDEVVDALEEQLTAWDPPQHGYHPRTYGFLLDEVVRRLTGAKTLGEYWRKEIAEPNGLDLWIGLPESEFDRVATLYPGKMTTSTSETVFYEAFNKDGSLTKSAFSSPRGLQSVAEMNVPMAWQAGLPAMGGIGTAAALATYYGMIACGALFSQRVRDWMETPLVNGDDQVLLMPTSFSAGMMKDPVDAAGHKLRTNFGPSTRAFGHPGAGGSHAFGDPENGVGFGYVMNQMELGVLPNVKATDLVSGVYADLLG</sequence>
<keyword evidence="3" id="KW-1185">Reference proteome</keyword>
<evidence type="ECO:0000313" key="2">
    <source>
        <dbReference type="EMBL" id="QQL45156.1"/>
    </source>
</evidence>
<dbReference type="PANTHER" id="PTHR43319">
    <property type="entry name" value="BETA-LACTAMASE-RELATED"/>
    <property type="match status" value="1"/>
</dbReference>
<dbReference type="Gene3D" id="3.40.710.10">
    <property type="entry name" value="DD-peptidase/beta-lactamase superfamily"/>
    <property type="match status" value="1"/>
</dbReference>
<feature type="domain" description="Beta-lactamase-related" evidence="1">
    <location>
        <begin position="13"/>
        <end position="353"/>
    </location>
</feature>
<dbReference type="EMBL" id="CP066776">
    <property type="protein sequence ID" value="QQL45156.1"/>
    <property type="molecule type" value="Genomic_DNA"/>
</dbReference>
<dbReference type="KEGG" id="soa:G3M56_000785"/>
<dbReference type="Pfam" id="PF00144">
    <property type="entry name" value="Beta-lactamase"/>
    <property type="match status" value="1"/>
</dbReference>
<gene>
    <name evidence="2" type="ORF">G3M56_000785</name>
</gene>
<name>A0A6B3L5M6_9BACT</name>
<evidence type="ECO:0000259" key="1">
    <source>
        <dbReference type="Pfam" id="PF00144"/>
    </source>
</evidence>
<evidence type="ECO:0000313" key="3">
    <source>
        <dbReference type="Proteomes" id="UP000475117"/>
    </source>
</evidence>
<reference evidence="2 3" key="1">
    <citation type="submission" date="2020-12" db="EMBL/GenBank/DDBJ databases">
        <title>Sulforoseuscoccus oceanibium gen. nov., sp. nov., a representative of the phylum Verrucomicrobia with special cytoplasmic membrane, and proposal of Sulforoseuscoccusaceae fam. nov.</title>
        <authorList>
            <person name="Xi F."/>
        </authorList>
    </citation>
    <scope>NUCLEOTIDE SEQUENCE [LARGE SCALE GENOMIC DNA]</scope>
    <source>
        <strain evidence="2 3">T37</strain>
    </source>
</reference>
<dbReference type="InterPro" id="IPR012338">
    <property type="entry name" value="Beta-lactam/transpept-like"/>
</dbReference>
<protein>
    <submittedName>
        <fullName evidence="2">Beta-lactamase family protein</fullName>
    </submittedName>
</protein>
<dbReference type="InterPro" id="IPR052907">
    <property type="entry name" value="Beta-lactamase/esterase"/>
</dbReference>
<accession>A0A6B3L5M6</accession>
<organism evidence="2 3">
    <name type="scientific">Sulfuriroseicoccus oceanibius</name>
    <dbReference type="NCBI Taxonomy" id="2707525"/>
    <lineage>
        <taxon>Bacteria</taxon>
        <taxon>Pseudomonadati</taxon>
        <taxon>Verrucomicrobiota</taxon>
        <taxon>Verrucomicrobiia</taxon>
        <taxon>Verrucomicrobiales</taxon>
        <taxon>Verrucomicrobiaceae</taxon>
        <taxon>Sulfuriroseicoccus</taxon>
    </lineage>
</organism>
<dbReference type="Proteomes" id="UP000475117">
    <property type="component" value="Chromosome"/>
</dbReference>